<name>A0ABX6IEI9_9ACTN</name>
<accession>A0ABX6IEI9</accession>
<dbReference type="InterPro" id="IPR003673">
    <property type="entry name" value="CoA-Trfase_fam_III"/>
</dbReference>
<keyword evidence="1 2" id="KW-0808">Transferase</keyword>
<dbReference type="InterPro" id="IPR023606">
    <property type="entry name" value="CoA-Trfase_III_dom_1_sf"/>
</dbReference>
<dbReference type="Proteomes" id="UP001059836">
    <property type="component" value="Chromosome"/>
</dbReference>
<dbReference type="Gene3D" id="3.40.50.10540">
    <property type="entry name" value="Crotonobetainyl-coa:carnitine coa-transferase, domain 1"/>
    <property type="match status" value="1"/>
</dbReference>
<evidence type="ECO:0000256" key="1">
    <source>
        <dbReference type="ARBA" id="ARBA00022679"/>
    </source>
</evidence>
<gene>
    <name evidence="2" type="ORF">GII31_04560</name>
</gene>
<dbReference type="InterPro" id="IPR044855">
    <property type="entry name" value="CoA-Trfase_III_dom3_sf"/>
</dbReference>
<dbReference type="Pfam" id="PF02515">
    <property type="entry name" value="CoA_transf_3"/>
    <property type="match status" value="1"/>
</dbReference>
<organism evidence="2 3">
    <name type="scientific">Gordonia pseudamarae</name>
    <dbReference type="NCBI Taxonomy" id="2831662"/>
    <lineage>
        <taxon>Bacteria</taxon>
        <taxon>Bacillati</taxon>
        <taxon>Actinomycetota</taxon>
        <taxon>Actinomycetes</taxon>
        <taxon>Mycobacteriales</taxon>
        <taxon>Gordoniaceae</taxon>
        <taxon>Gordonia</taxon>
    </lineage>
</organism>
<dbReference type="PANTHER" id="PTHR48207">
    <property type="entry name" value="SUCCINATE--HYDROXYMETHYLGLUTARATE COA-TRANSFERASE"/>
    <property type="match status" value="1"/>
</dbReference>
<evidence type="ECO:0000313" key="2">
    <source>
        <dbReference type="EMBL" id="QHN34278.1"/>
    </source>
</evidence>
<dbReference type="RefSeq" id="WP_213247217.1">
    <property type="nucleotide sequence ID" value="NZ_CP045806.1"/>
</dbReference>
<dbReference type="InterPro" id="IPR050483">
    <property type="entry name" value="CoA-transferase_III_domain"/>
</dbReference>
<sequence length="421" mass="44158">MAAESDPGASSSACGVPPLAGITVVALEQAVSAPMCTRVLADLGATVIKVENPGGGDFARHYDDVVAGQAAHFVWCNRGKKSITINLKNSAGLEVLHRLLDSADVLVANLAPGATARLGLTPAELAERHPELISVEIDGYGPGGPLSHKRAYDLLAQAESGACAITGSPGAPAKPGPPMADVASGLFSAISILSLLLRRERPPGSPGPARGGAQVQVSLFDTMTELMGYALNYTLHTGINQEPRGMGSPAVAPYGSYGTTDGQTVVLGTTNDREWQRLARDIIGRDDLADDSRFTSNSGRVSHREILDEAITDWCGRHDLAEIQKRADDAGIGNARYNTPLDVIDHPHLRARDRWRTIDTPGGPVPALLPPAVISGVDPVMGPVPALGEHTDSILAALEVTADEVARWHERGAFGTVKSDL</sequence>
<evidence type="ECO:0000313" key="3">
    <source>
        <dbReference type="Proteomes" id="UP001059836"/>
    </source>
</evidence>
<proteinExistence type="predicted"/>
<dbReference type="EMBL" id="CP045809">
    <property type="protein sequence ID" value="QHN34278.1"/>
    <property type="molecule type" value="Genomic_DNA"/>
</dbReference>
<dbReference type="GO" id="GO:0016740">
    <property type="term" value="F:transferase activity"/>
    <property type="evidence" value="ECO:0007669"/>
    <property type="project" value="UniProtKB-KW"/>
</dbReference>
<keyword evidence="3" id="KW-1185">Reference proteome</keyword>
<dbReference type="Gene3D" id="3.30.1540.10">
    <property type="entry name" value="formyl-coa transferase, domain 3"/>
    <property type="match status" value="1"/>
</dbReference>
<dbReference type="SUPFAM" id="SSF89796">
    <property type="entry name" value="CoA-transferase family III (CaiB/BaiF)"/>
    <property type="match status" value="1"/>
</dbReference>
<reference evidence="2" key="1">
    <citation type="journal article" date="2021" name="Nat. Microbiol.">
        <title>Cocultivation of an ultrasmall environmental parasitic bacterium with lytic ability against bacteria associated with wastewater foams.</title>
        <authorList>
            <person name="Batinovic S."/>
            <person name="Rose J.J.A."/>
            <person name="Ratcliffe J."/>
            <person name="Seviour R.J."/>
            <person name="Petrovski S."/>
        </authorList>
    </citation>
    <scope>NUCLEOTIDE SEQUENCE</scope>
    <source>
        <strain evidence="2">CON9</strain>
    </source>
</reference>
<protein>
    <submittedName>
        <fullName evidence="2">CoA transferase</fullName>
    </submittedName>
</protein>
<dbReference type="PANTHER" id="PTHR48207:SF3">
    <property type="entry name" value="SUCCINATE--HYDROXYMETHYLGLUTARATE COA-TRANSFERASE"/>
    <property type="match status" value="1"/>
</dbReference>